<dbReference type="GO" id="GO:0005249">
    <property type="term" value="F:voltage-gated potassium channel activity"/>
    <property type="evidence" value="ECO:0007669"/>
    <property type="project" value="TreeGrafter"/>
</dbReference>
<keyword evidence="3" id="KW-1185">Reference proteome</keyword>
<protein>
    <recommendedName>
        <fullName evidence="4">Ion transport domain-containing protein</fullName>
    </recommendedName>
</protein>
<sequence>MRLVKLLGTAMIFTHLFACMSYYVQLIENFPIDGWVAVGGLDGKGAWITYNFALLRALQVVMGSNVDVVSTSSSVEVVFTICSYIVGVVFYTILVGIMSSIVLSLNRSGQMYVEKLQIWRDYCHYRRLPGELRRRVMAYVNTTHSNKRVLDDTTMLLELSPGLRTDINLQLCAELVATVPVFLECSPIVVRAMVSKLQRETHVAGDFVFRFGCVCVCICMCIHTDYPPCDARVLNNATSHWWLR</sequence>
<evidence type="ECO:0000313" key="3">
    <source>
        <dbReference type="Proteomes" id="UP000747399"/>
    </source>
</evidence>
<dbReference type="Gene3D" id="1.10.287.630">
    <property type="entry name" value="Helix hairpin bin"/>
    <property type="match status" value="1"/>
</dbReference>
<name>A0A8J4F620_9CHLO</name>
<gene>
    <name evidence="2" type="ORF">Vafri_13167</name>
</gene>
<dbReference type="Gene3D" id="2.60.120.10">
    <property type="entry name" value="Jelly Rolls"/>
    <property type="match status" value="1"/>
</dbReference>
<comment type="caution">
    <text evidence="2">The sequence shown here is derived from an EMBL/GenBank/DDBJ whole genome shotgun (WGS) entry which is preliminary data.</text>
</comment>
<keyword evidence="1" id="KW-1133">Transmembrane helix</keyword>
<dbReference type="PANTHER" id="PTHR45689:SF5">
    <property type="entry name" value="I[[H]] CHANNEL, ISOFORM E"/>
    <property type="match status" value="1"/>
</dbReference>
<dbReference type="InterPro" id="IPR018490">
    <property type="entry name" value="cNMP-bd_dom_sf"/>
</dbReference>
<keyword evidence="1" id="KW-0812">Transmembrane</keyword>
<dbReference type="EMBL" id="BNCO01000029">
    <property type="protein sequence ID" value="GIL57961.1"/>
    <property type="molecule type" value="Genomic_DNA"/>
</dbReference>
<proteinExistence type="predicted"/>
<dbReference type="AlphaFoldDB" id="A0A8J4F620"/>
<accession>A0A8J4F620</accession>
<dbReference type="GO" id="GO:0003254">
    <property type="term" value="P:regulation of membrane depolarization"/>
    <property type="evidence" value="ECO:0007669"/>
    <property type="project" value="TreeGrafter"/>
</dbReference>
<feature type="transmembrane region" description="Helical" evidence="1">
    <location>
        <begin position="77"/>
        <end position="105"/>
    </location>
</feature>
<dbReference type="PANTHER" id="PTHR45689">
    <property type="entry name" value="I[[H]] CHANNEL, ISOFORM E"/>
    <property type="match status" value="1"/>
</dbReference>
<evidence type="ECO:0008006" key="4">
    <source>
        <dbReference type="Google" id="ProtNLM"/>
    </source>
</evidence>
<evidence type="ECO:0000256" key="1">
    <source>
        <dbReference type="SAM" id="Phobius"/>
    </source>
</evidence>
<organism evidence="2 3">
    <name type="scientific">Volvox africanus</name>
    <dbReference type="NCBI Taxonomy" id="51714"/>
    <lineage>
        <taxon>Eukaryota</taxon>
        <taxon>Viridiplantae</taxon>
        <taxon>Chlorophyta</taxon>
        <taxon>core chlorophytes</taxon>
        <taxon>Chlorophyceae</taxon>
        <taxon>CS clade</taxon>
        <taxon>Chlamydomonadales</taxon>
        <taxon>Volvocaceae</taxon>
        <taxon>Volvox</taxon>
    </lineage>
</organism>
<evidence type="ECO:0000313" key="2">
    <source>
        <dbReference type="EMBL" id="GIL57961.1"/>
    </source>
</evidence>
<dbReference type="GO" id="GO:0098855">
    <property type="term" value="C:HCN channel complex"/>
    <property type="evidence" value="ECO:0007669"/>
    <property type="project" value="TreeGrafter"/>
</dbReference>
<dbReference type="GO" id="GO:0035725">
    <property type="term" value="P:sodium ion transmembrane transport"/>
    <property type="evidence" value="ECO:0007669"/>
    <property type="project" value="TreeGrafter"/>
</dbReference>
<keyword evidence="1" id="KW-0472">Membrane</keyword>
<dbReference type="SUPFAM" id="SSF51206">
    <property type="entry name" value="cAMP-binding domain-like"/>
    <property type="match status" value="1"/>
</dbReference>
<reference evidence="2" key="1">
    <citation type="journal article" date="2021" name="Proc. Natl. Acad. Sci. U.S.A.">
        <title>Three genomes in the algal genus Volvox reveal the fate of a haploid sex-determining region after a transition to homothallism.</title>
        <authorList>
            <person name="Yamamoto K."/>
            <person name="Hamaji T."/>
            <person name="Kawai-Toyooka H."/>
            <person name="Matsuzaki R."/>
            <person name="Takahashi F."/>
            <person name="Nishimura Y."/>
            <person name="Kawachi M."/>
            <person name="Noguchi H."/>
            <person name="Minakuchi Y."/>
            <person name="Umen J.G."/>
            <person name="Toyoda A."/>
            <person name="Nozaki H."/>
        </authorList>
    </citation>
    <scope>NUCLEOTIDE SEQUENCE</scope>
    <source>
        <strain evidence="2">NIES-3780</strain>
    </source>
</reference>
<dbReference type="InterPro" id="IPR014710">
    <property type="entry name" value="RmlC-like_jellyroll"/>
</dbReference>
<dbReference type="InterPro" id="IPR051413">
    <property type="entry name" value="K/Na_HCN_channel"/>
</dbReference>
<dbReference type="Proteomes" id="UP000747399">
    <property type="component" value="Unassembled WGS sequence"/>
</dbReference>